<evidence type="ECO:0000313" key="2">
    <source>
        <dbReference type="EMBL" id="KAK3297905.1"/>
    </source>
</evidence>
<evidence type="ECO:0000256" key="1">
    <source>
        <dbReference type="SAM" id="MobiDB-lite"/>
    </source>
</evidence>
<reference evidence="2" key="1">
    <citation type="journal article" date="2023" name="Mol. Phylogenet. Evol.">
        <title>Genome-scale phylogeny and comparative genomics of the fungal order Sordariales.</title>
        <authorList>
            <person name="Hensen N."/>
            <person name="Bonometti L."/>
            <person name="Westerberg I."/>
            <person name="Brannstrom I.O."/>
            <person name="Guillou S."/>
            <person name="Cros-Aarteil S."/>
            <person name="Calhoun S."/>
            <person name="Haridas S."/>
            <person name="Kuo A."/>
            <person name="Mondo S."/>
            <person name="Pangilinan J."/>
            <person name="Riley R."/>
            <person name="LaButti K."/>
            <person name="Andreopoulos B."/>
            <person name="Lipzen A."/>
            <person name="Chen C."/>
            <person name="Yan M."/>
            <person name="Daum C."/>
            <person name="Ng V."/>
            <person name="Clum A."/>
            <person name="Steindorff A."/>
            <person name="Ohm R.A."/>
            <person name="Martin F."/>
            <person name="Silar P."/>
            <person name="Natvig D.O."/>
            <person name="Lalanne C."/>
            <person name="Gautier V."/>
            <person name="Ament-Velasquez S.L."/>
            <person name="Kruys A."/>
            <person name="Hutchinson M.I."/>
            <person name="Powell A.J."/>
            <person name="Barry K."/>
            <person name="Miller A.N."/>
            <person name="Grigoriev I.V."/>
            <person name="Debuchy R."/>
            <person name="Gladieux P."/>
            <person name="Hiltunen Thoren M."/>
            <person name="Johannesson H."/>
        </authorList>
    </citation>
    <scope>NUCLEOTIDE SEQUENCE</scope>
    <source>
        <strain evidence="2">CBS 168.71</strain>
    </source>
</reference>
<dbReference type="EMBL" id="JAUEPN010000003">
    <property type="protein sequence ID" value="KAK3297905.1"/>
    <property type="molecule type" value="Genomic_DNA"/>
</dbReference>
<name>A0AAE0LUK8_9PEZI</name>
<feature type="compositionally biased region" description="Low complexity" evidence="1">
    <location>
        <begin position="19"/>
        <end position="30"/>
    </location>
</feature>
<accession>A0AAE0LUK8</accession>
<sequence>MARQNPDEIDLFEDDFDPRSNPSNRSSSNNEFEVAEDAAMAETLGFTRFGGVTRPRPDDDDEEDSTRASKKRRFNPRLDDAIIAATEPPFTAYRAQAGSKSNSAAPPRDEITYSDSDGNATPNTSTPNYNNNNANYNDDFTLDTTTRRPSTTTARRGSSRGGSASPRRGSSPHPRSPNPHNPRSLHNPRNNNGGGGGGGGRGGGKGGRGGNRGGGKGGGAAAQHNPLWYVDYYETGSNENPWEGMEKHKGLEPVGTWLTRFWERGSAEGEVKGGGEEVVGAEEVVEGVEVEGVEVEGVKGAELVEVVESEGVEGGELEVVESEGFEVEELEALVDFEDV</sequence>
<feature type="region of interest" description="Disordered" evidence="1">
    <location>
        <begin position="1"/>
        <end position="223"/>
    </location>
</feature>
<feature type="compositionally biased region" description="Gly residues" evidence="1">
    <location>
        <begin position="192"/>
        <end position="220"/>
    </location>
</feature>
<organism evidence="2 3">
    <name type="scientific">Chaetomium fimeti</name>
    <dbReference type="NCBI Taxonomy" id="1854472"/>
    <lineage>
        <taxon>Eukaryota</taxon>
        <taxon>Fungi</taxon>
        <taxon>Dikarya</taxon>
        <taxon>Ascomycota</taxon>
        <taxon>Pezizomycotina</taxon>
        <taxon>Sordariomycetes</taxon>
        <taxon>Sordariomycetidae</taxon>
        <taxon>Sordariales</taxon>
        <taxon>Chaetomiaceae</taxon>
        <taxon>Chaetomium</taxon>
    </lineage>
</organism>
<comment type="caution">
    <text evidence="2">The sequence shown here is derived from an EMBL/GenBank/DDBJ whole genome shotgun (WGS) entry which is preliminary data.</text>
</comment>
<dbReference type="AlphaFoldDB" id="A0AAE0LUK8"/>
<keyword evidence="3" id="KW-1185">Reference proteome</keyword>
<dbReference type="RefSeq" id="XP_062661419.1">
    <property type="nucleotide sequence ID" value="XM_062798172.1"/>
</dbReference>
<feature type="compositionally biased region" description="Low complexity" evidence="1">
    <location>
        <begin position="119"/>
        <end position="137"/>
    </location>
</feature>
<feature type="compositionally biased region" description="Low complexity" evidence="1">
    <location>
        <begin position="147"/>
        <end position="173"/>
    </location>
</feature>
<feature type="compositionally biased region" description="Acidic residues" evidence="1">
    <location>
        <begin position="7"/>
        <end position="16"/>
    </location>
</feature>
<dbReference type="Proteomes" id="UP001278766">
    <property type="component" value="Unassembled WGS sequence"/>
</dbReference>
<evidence type="ECO:0000313" key="3">
    <source>
        <dbReference type="Proteomes" id="UP001278766"/>
    </source>
</evidence>
<protein>
    <submittedName>
        <fullName evidence="2">Uncharacterized protein</fullName>
    </submittedName>
</protein>
<dbReference type="GeneID" id="87835120"/>
<reference evidence="2" key="2">
    <citation type="submission" date="2023-06" db="EMBL/GenBank/DDBJ databases">
        <authorList>
            <consortium name="Lawrence Berkeley National Laboratory"/>
            <person name="Haridas S."/>
            <person name="Hensen N."/>
            <person name="Bonometti L."/>
            <person name="Westerberg I."/>
            <person name="Brannstrom I.O."/>
            <person name="Guillou S."/>
            <person name="Cros-Aarteil S."/>
            <person name="Calhoun S."/>
            <person name="Kuo A."/>
            <person name="Mondo S."/>
            <person name="Pangilinan J."/>
            <person name="Riley R."/>
            <person name="Labutti K."/>
            <person name="Andreopoulos B."/>
            <person name="Lipzen A."/>
            <person name="Chen C."/>
            <person name="Yanf M."/>
            <person name="Daum C."/>
            <person name="Ng V."/>
            <person name="Clum A."/>
            <person name="Steindorff A."/>
            <person name="Ohm R."/>
            <person name="Martin F."/>
            <person name="Silar P."/>
            <person name="Natvig D."/>
            <person name="Lalanne C."/>
            <person name="Gautier V."/>
            <person name="Ament-Velasquez S.L."/>
            <person name="Kruys A."/>
            <person name="Hutchinson M.I."/>
            <person name="Powell A.J."/>
            <person name="Barry K."/>
            <person name="Miller A.N."/>
            <person name="Grigoriev I.V."/>
            <person name="Debuchy R."/>
            <person name="Gladieux P."/>
            <person name="Thoren M.H."/>
            <person name="Johannesson H."/>
        </authorList>
    </citation>
    <scope>NUCLEOTIDE SEQUENCE</scope>
    <source>
        <strain evidence="2">CBS 168.71</strain>
    </source>
</reference>
<gene>
    <name evidence="2" type="ORF">B0H64DRAFT_134008</name>
</gene>
<proteinExistence type="predicted"/>